<dbReference type="PANTHER" id="PTHR30175">
    <property type="entry name" value="PHOSPHOTRANSFERASE SYSTEM TRANSPORT PROTEIN"/>
    <property type="match status" value="1"/>
</dbReference>
<dbReference type="FunCoup" id="A0A0R2FVV1">
    <property type="interactions" value="38"/>
</dbReference>
<dbReference type="InParanoid" id="A0A0R2FVV1"/>
<evidence type="ECO:0000256" key="4">
    <source>
        <dbReference type="ARBA" id="ARBA00022597"/>
    </source>
</evidence>
<evidence type="ECO:0000256" key="8">
    <source>
        <dbReference type="ARBA" id="ARBA00022777"/>
    </source>
</evidence>
<evidence type="ECO:0000259" key="14">
    <source>
        <dbReference type="PROSITE" id="PS51103"/>
    </source>
</evidence>
<evidence type="ECO:0000256" key="9">
    <source>
        <dbReference type="ARBA" id="ARBA00022989"/>
    </source>
</evidence>
<dbReference type="FunFam" id="3.30.1360.60:FF:000001">
    <property type="entry name" value="PTS system glucose-specific IIBC component PtsG"/>
    <property type="match status" value="1"/>
</dbReference>
<feature type="transmembrane region" description="Helical" evidence="12">
    <location>
        <begin position="191"/>
        <end position="212"/>
    </location>
</feature>
<keyword evidence="6" id="KW-0598">Phosphotransferase system</keyword>
<dbReference type="AlphaFoldDB" id="A0A0R2FVV1"/>
<feature type="transmembrane region" description="Helical" evidence="12">
    <location>
        <begin position="266"/>
        <end position="287"/>
    </location>
</feature>
<dbReference type="CDD" id="cd00212">
    <property type="entry name" value="PTS_IIB_glc"/>
    <property type="match status" value="1"/>
</dbReference>
<accession>A0A0R2FVV1</accession>
<feature type="transmembrane region" description="Helical" evidence="12">
    <location>
        <begin position="425"/>
        <end position="444"/>
    </location>
</feature>
<dbReference type="Pfam" id="PF02378">
    <property type="entry name" value="PTS_EIIC"/>
    <property type="match status" value="1"/>
</dbReference>
<evidence type="ECO:0000259" key="13">
    <source>
        <dbReference type="PROSITE" id="PS51098"/>
    </source>
</evidence>
<keyword evidence="10 12" id="KW-0472">Membrane</keyword>
<gene>
    <name evidence="15" type="ORF">IV68_GL000703</name>
</gene>
<dbReference type="GO" id="GO:0090589">
    <property type="term" value="F:protein-phosphocysteine-trehalose phosphotransferase system transporter activity"/>
    <property type="evidence" value="ECO:0007669"/>
    <property type="project" value="TreeGrafter"/>
</dbReference>
<feature type="transmembrane region" description="Helical" evidence="12">
    <location>
        <begin position="218"/>
        <end position="245"/>
    </location>
</feature>
<evidence type="ECO:0000256" key="11">
    <source>
        <dbReference type="PROSITE-ProRule" id="PRU00421"/>
    </source>
</evidence>
<sequence>MAKDYQAEAQALINLIGPDNVISVTHCQTRLRFVLKDRQQVDDQAIEQLPDVKGIFDGSGQYQVIIGTGTVNKVYAAIEDLKQVNTIYGQDDDQGQSSPANEQDQSWVKRLMAMLSGIFVPIVPVIAATGLFLGLKSMLFNPNVLALIGAQPSDIPQAIQQVTSVLTDTVFAFLPALIVWSTFRYFKGTPIIGLVIGLMLVSPILPNAYAVADGSAKALYLFGTIPVVGAQGSVLTAMVAGIIGAKLELFFRKHMPDVVEQIFTPFFTMLVTFMIMIVGIGPLMHGIELQMVSGVEALIHIPFGIGGFIIGALYPLMVLLGVHHTMIMVETSLLANTGFNPLITLEAMYGFANLGVALAMMVRARNDDAKANASGGFMSQLFGVSEPTLFGVLIRYNLKPLMVTVLTSGLGAAVLSIFHVQANTYGLAVLPSYLMYIYNMRMLVI</sequence>
<protein>
    <submittedName>
        <fullName evidence="15">Sucrose pts, eiibca</fullName>
    </submittedName>
</protein>
<dbReference type="PROSITE" id="PS01035">
    <property type="entry name" value="PTS_EIIB_TYPE_1_CYS"/>
    <property type="match status" value="1"/>
</dbReference>
<name>A0A0R2FVV1_9LACO</name>
<dbReference type="PATRIC" id="fig|1123500.6.peg.707"/>
<evidence type="ECO:0000256" key="6">
    <source>
        <dbReference type="ARBA" id="ARBA00022683"/>
    </source>
</evidence>
<dbReference type="EMBL" id="JQAX01000002">
    <property type="protein sequence ID" value="KRN32352.1"/>
    <property type="molecule type" value="Genomic_DNA"/>
</dbReference>
<dbReference type="PANTHER" id="PTHR30175:SF7">
    <property type="entry name" value="NEGATIVE REGULATOR OF SACY ACTIVITY"/>
    <property type="match status" value="1"/>
</dbReference>
<evidence type="ECO:0000256" key="1">
    <source>
        <dbReference type="ARBA" id="ARBA00004651"/>
    </source>
</evidence>
<keyword evidence="9 12" id="KW-1133">Transmembrane helix</keyword>
<dbReference type="GO" id="GO:0016301">
    <property type="term" value="F:kinase activity"/>
    <property type="evidence" value="ECO:0007669"/>
    <property type="project" value="UniProtKB-KW"/>
</dbReference>
<dbReference type="InterPro" id="IPR003352">
    <property type="entry name" value="PTS_EIIC"/>
</dbReference>
<dbReference type="STRING" id="1123500.GCA_000420365_00726"/>
<dbReference type="NCBIfam" id="TIGR00826">
    <property type="entry name" value="EIIB_glc"/>
    <property type="match status" value="1"/>
</dbReference>
<evidence type="ECO:0000256" key="3">
    <source>
        <dbReference type="ARBA" id="ARBA00022475"/>
    </source>
</evidence>
<comment type="subcellular location">
    <subcellularLocation>
        <location evidence="1">Cell membrane</location>
        <topology evidence="1">Multi-pass membrane protein</topology>
    </subcellularLocation>
</comment>
<dbReference type="PROSITE" id="PS51103">
    <property type="entry name" value="PTS_EIIC_TYPE_1"/>
    <property type="match status" value="1"/>
</dbReference>
<dbReference type="Gene3D" id="3.30.1360.60">
    <property type="entry name" value="Glucose permease domain IIB"/>
    <property type="match status" value="1"/>
</dbReference>
<keyword evidence="3" id="KW-1003">Cell membrane</keyword>
<feature type="domain" description="PTS EIIC type-1" evidence="14">
    <location>
        <begin position="126"/>
        <end position="445"/>
    </location>
</feature>
<dbReference type="SUPFAM" id="SSF55604">
    <property type="entry name" value="Glucose permease domain IIB"/>
    <property type="match status" value="1"/>
</dbReference>
<keyword evidence="7 12" id="KW-0812">Transmembrane</keyword>
<dbReference type="InterPro" id="IPR036878">
    <property type="entry name" value="Glu_permease_IIB"/>
</dbReference>
<feature type="transmembrane region" description="Helical" evidence="12">
    <location>
        <begin position="155"/>
        <end position="179"/>
    </location>
</feature>
<organism evidence="15 16">
    <name type="scientific">Weissella halotolerans DSM 20190</name>
    <dbReference type="NCBI Taxonomy" id="1123500"/>
    <lineage>
        <taxon>Bacteria</taxon>
        <taxon>Bacillati</taxon>
        <taxon>Bacillota</taxon>
        <taxon>Bacilli</taxon>
        <taxon>Lactobacillales</taxon>
        <taxon>Lactobacillaceae</taxon>
        <taxon>Weissella</taxon>
    </lineage>
</organism>
<dbReference type="GO" id="GO:0008982">
    <property type="term" value="F:protein-N(PI)-phosphohistidine-sugar phosphotransferase activity"/>
    <property type="evidence" value="ECO:0007669"/>
    <property type="project" value="InterPro"/>
</dbReference>
<feature type="active site" description="Phosphocysteine intermediate; for EIIB activity" evidence="11">
    <location>
        <position position="27"/>
    </location>
</feature>
<dbReference type="InterPro" id="IPR001996">
    <property type="entry name" value="PTS_IIB_1"/>
</dbReference>
<dbReference type="GO" id="GO:0009401">
    <property type="term" value="P:phosphoenolpyruvate-dependent sugar phosphotransferase system"/>
    <property type="evidence" value="ECO:0007669"/>
    <property type="project" value="UniProtKB-KW"/>
</dbReference>
<dbReference type="GO" id="GO:0005886">
    <property type="term" value="C:plasma membrane"/>
    <property type="evidence" value="ECO:0007669"/>
    <property type="project" value="UniProtKB-SubCell"/>
</dbReference>
<keyword evidence="8" id="KW-0418">Kinase</keyword>
<dbReference type="Proteomes" id="UP000051296">
    <property type="component" value="Unassembled WGS sequence"/>
</dbReference>
<dbReference type="InterPro" id="IPR018113">
    <property type="entry name" value="PTrfase_EIIB_Cys"/>
</dbReference>
<evidence type="ECO:0000256" key="7">
    <source>
        <dbReference type="ARBA" id="ARBA00022692"/>
    </source>
</evidence>
<dbReference type="Pfam" id="PF00367">
    <property type="entry name" value="PTS_EIIB"/>
    <property type="match status" value="1"/>
</dbReference>
<feature type="transmembrane region" description="Helical" evidence="12">
    <location>
        <begin position="342"/>
        <end position="362"/>
    </location>
</feature>
<evidence type="ECO:0000256" key="12">
    <source>
        <dbReference type="SAM" id="Phobius"/>
    </source>
</evidence>
<evidence type="ECO:0000256" key="5">
    <source>
        <dbReference type="ARBA" id="ARBA00022679"/>
    </source>
</evidence>
<reference evidence="15 16" key="1">
    <citation type="journal article" date="2015" name="Genome Announc.">
        <title>Expanding the biotechnology potential of lactobacilli through comparative genomics of 213 strains and associated genera.</title>
        <authorList>
            <person name="Sun Z."/>
            <person name="Harris H.M."/>
            <person name="McCann A."/>
            <person name="Guo C."/>
            <person name="Argimon S."/>
            <person name="Zhang W."/>
            <person name="Yang X."/>
            <person name="Jeffery I.B."/>
            <person name="Cooney J.C."/>
            <person name="Kagawa T.F."/>
            <person name="Liu W."/>
            <person name="Song Y."/>
            <person name="Salvetti E."/>
            <person name="Wrobel A."/>
            <person name="Rasinkangas P."/>
            <person name="Parkhill J."/>
            <person name="Rea M.C."/>
            <person name="O'Sullivan O."/>
            <person name="Ritari J."/>
            <person name="Douillard F.P."/>
            <person name="Paul Ross R."/>
            <person name="Yang R."/>
            <person name="Briner A.E."/>
            <person name="Felis G.E."/>
            <person name="de Vos W.M."/>
            <person name="Barrangou R."/>
            <person name="Klaenhammer T.R."/>
            <person name="Caufield P.W."/>
            <person name="Cui Y."/>
            <person name="Zhang H."/>
            <person name="O'Toole P.W."/>
        </authorList>
    </citation>
    <scope>NUCLEOTIDE SEQUENCE [LARGE SCALE GENOMIC DNA]</scope>
    <source>
        <strain evidence="15 16">DSM 20190</strain>
    </source>
</reference>
<evidence type="ECO:0000256" key="10">
    <source>
        <dbReference type="ARBA" id="ARBA00023136"/>
    </source>
</evidence>
<dbReference type="InterPro" id="IPR050558">
    <property type="entry name" value="PTS_Sugar-Specific_Components"/>
</dbReference>
<evidence type="ECO:0000313" key="16">
    <source>
        <dbReference type="Proteomes" id="UP000051296"/>
    </source>
</evidence>
<dbReference type="GO" id="GO:0015771">
    <property type="term" value="P:trehalose transport"/>
    <property type="evidence" value="ECO:0007669"/>
    <property type="project" value="TreeGrafter"/>
</dbReference>
<dbReference type="PROSITE" id="PS51098">
    <property type="entry name" value="PTS_EIIB_TYPE_1"/>
    <property type="match status" value="1"/>
</dbReference>
<feature type="transmembrane region" description="Helical" evidence="12">
    <location>
        <begin position="299"/>
        <end position="322"/>
    </location>
</feature>
<feature type="transmembrane region" description="Helical" evidence="12">
    <location>
        <begin position="401"/>
        <end position="419"/>
    </location>
</feature>
<keyword evidence="5" id="KW-0808">Transferase</keyword>
<dbReference type="eggNOG" id="COG1264">
    <property type="taxonomic scope" value="Bacteria"/>
</dbReference>
<dbReference type="eggNOG" id="COG1263">
    <property type="taxonomic scope" value="Bacteria"/>
</dbReference>
<evidence type="ECO:0000313" key="15">
    <source>
        <dbReference type="EMBL" id="KRN32352.1"/>
    </source>
</evidence>
<evidence type="ECO:0000256" key="2">
    <source>
        <dbReference type="ARBA" id="ARBA00022448"/>
    </source>
</evidence>
<keyword evidence="4" id="KW-0762">Sugar transport</keyword>
<comment type="caution">
    <text evidence="15">The sequence shown here is derived from an EMBL/GenBank/DDBJ whole genome shotgun (WGS) entry which is preliminary data.</text>
</comment>
<feature type="domain" description="PTS EIIB type-1" evidence="13">
    <location>
        <begin position="5"/>
        <end position="88"/>
    </location>
</feature>
<keyword evidence="2" id="KW-0813">Transport</keyword>
<feature type="transmembrane region" description="Helical" evidence="12">
    <location>
        <begin position="111"/>
        <end position="135"/>
    </location>
</feature>
<keyword evidence="16" id="KW-1185">Reference proteome</keyword>
<proteinExistence type="predicted"/>
<dbReference type="InterPro" id="IPR013013">
    <property type="entry name" value="PTS_EIIC_1"/>
</dbReference>